<proteinExistence type="predicted"/>
<reference evidence="2" key="1">
    <citation type="submission" date="2022-10" db="EMBL/GenBank/DDBJ databases">
        <title>Novel sulphate-reducing endosymbionts in the free-living metamonad Anaeramoeba.</title>
        <authorList>
            <person name="Jerlstrom-Hultqvist J."/>
            <person name="Cepicka I."/>
            <person name="Gallot-Lavallee L."/>
            <person name="Salas-Leiva D."/>
            <person name="Curtis B.A."/>
            <person name="Zahonova K."/>
            <person name="Pipaliya S."/>
            <person name="Dacks J."/>
            <person name="Roger A.J."/>
        </authorList>
    </citation>
    <scope>NUCLEOTIDE SEQUENCE</scope>
    <source>
        <strain evidence="2">BMAN</strain>
    </source>
</reference>
<dbReference type="Proteomes" id="UP001149090">
    <property type="component" value="Unassembled WGS sequence"/>
</dbReference>
<protein>
    <recommendedName>
        <fullName evidence="4">MULE transposase domain-containing protein</fullName>
    </recommendedName>
</protein>
<dbReference type="AlphaFoldDB" id="A0A9Q0LFR2"/>
<evidence type="ECO:0000256" key="1">
    <source>
        <dbReference type="SAM" id="MobiDB-lite"/>
    </source>
</evidence>
<organism evidence="2 3">
    <name type="scientific">Anaeramoeba ignava</name>
    <name type="common">Anaerobic marine amoeba</name>
    <dbReference type="NCBI Taxonomy" id="1746090"/>
    <lineage>
        <taxon>Eukaryota</taxon>
        <taxon>Metamonada</taxon>
        <taxon>Anaeramoebidae</taxon>
        <taxon>Anaeramoeba</taxon>
    </lineage>
</organism>
<evidence type="ECO:0000313" key="2">
    <source>
        <dbReference type="EMBL" id="KAJ5070673.1"/>
    </source>
</evidence>
<evidence type="ECO:0000313" key="3">
    <source>
        <dbReference type="Proteomes" id="UP001149090"/>
    </source>
</evidence>
<accession>A0A9Q0LFR2</accession>
<dbReference type="OrthoDB" id="9988443at2759"/>
<dbReference type="OMA" id="THYIALT"/>
<dbReference type="EMBL" id="JAPDFW010000093">
    <property type="protein sequence ID" value="KAJ5070673.1"/>
    <property type="molecule type" value="Genomic_DNA"/>
</dbReference>
<evidence type="ECO:0008006" key="4">
    <source>
        <dbReference type="Google" id="ProtNLM"/>
    </source>
</evidence>
<keyword evidence="3" id="KW-1185">Reference proteome</keyword>
<gene>
    <name evidence="2" type="ORF">M0811_10743</name>
</gene>
<feature type="region of interest" description="Disordered" evidence="1">
    <location>
        <begin position="224"/>
        <end position="250"/>
    </location>
</feature>
<comment type="caution">
    <text evidence="2">The sequence shown here is derived from an EMBL/GenBank/DDBJ whole genome shotgun (WGS) entry which is preliminary data.</text>
</comment>
<name>A0A9Q0LFR2_ANAIG</name>
<sequence length="271" mass="32696">MYIPTHYIALTDNSKNLYKYALNFLFTFLLQNQIKLSYITCDFEWTLQQALKETIPQAKIVGCFFHFKKAVQAKLMKFAPTPTEEEKQIIMEEIEILTFIPPEEIEGKVQELANKFSKFSKFFQYFRTTWLKKYGHSRWNIHSYPNLWERTNNPLEGYHKKLNSILKHEKPNICKMAELLINEEDYYRRKMMENLNQWSNHPVDEKREETKQWMNRMKVYLDQRKEKSNLQMTNSQRNKPSPSQEKRRFHCSLCGSPYHTKKKCSLNPQNK</sequence>
<feature type="compositionally biased region" description="Polar residues" evidence="1">
    <location>
        <begin position="229"/>
        <end position="243"/>
    </location>
</feature>